<keyword evidence="2" id="KW-0489">Methyltransferase</keyword>
<keyword evidence="2" id="KW-0808">Transferase</keyword>
<dbReference type="CDD" id="cd02440">
    <property type="entry name" value="AdoMet_MTases"/>
    <property type="match status" value="1"/>
</dbReference>
<dbReference type="GO" id="GO:0008168">
    <property type="term" value="F:methyltransferase activity"/>
    <property type="evidence" value="ECO:0007669"/>
    <property type="project" value="UniProtKB-KW"/>
</dbReference>
<organism evidence="2 3">
    <name type="scientific">Amycolatopsis echigonensis</name>
    <dbReference type="NCBI Taxonomy" id="2576905"/>
    <lineage>
        <taxon>Bacteria</taxon>
        <taxon>Bacillati</taxon>
        <taxon>Actinomycetota</taxon>
        <taxon>Actinomycetes</taxon>
        <taxon>Pseudonocardiales</taxon>
        <taxon>Pseudonocardiaceae</taxon>
        <taxon>Amycolatopsis</taxon>
    </lineage>
</organism>
<evidence type="ECO:0000313" key="3">
    <source>
        <dbReference type="Proteomes" id="UP000550260"/>
    </source>
</evidence>
<feature type="domain" description="Methyltransferase" evidence="1">
    <location>
        <begin position="60"/>
        <end position="182"/>
    </location>
</feature>
<evidence type="ECO:0000259" key="1">
    <source>
        <dbReference type="Pfam" id="PF13847"/>
    </source>
</evidence>
<accession>A0A8E1W037</accession>
<dbReference type="Pfam" id="PF13847">
    <property type="entry name" value="Methyltransf_31"/>
    <property type="match status" value="1"/>
</dbReference>
<dbReference type="PANTHER" id="PTHR43667:SF2">
    <property type="entry name" value="FATTY ACID C-METHYL TRANSFERASE"/>
    <property type="match status" value="1"/>
</dbReference>
<dbReference type="InterPro" id="IPR050723">
    <property type="entry name" value="CFA/CMAS"/>
</dbReference>
<dbReference type="RefSeq" id="WP_183124691.1">
    <property type="nucleotide sequence ID" value="NZ_JACJHR010000028.1"/>
</dbReference>
<proteinExistence type="predicted"/>
<reference evidence="2 3" key="1">
    <citation type="submission" date="2020-08" db="EMBL/GenBank/DDBJ databases">
        <title>Amycolatopsis echigonensis JCM 21831.</title>
        <authorList>
            <person name="Tedsree N."/>
            <person name="Kuncharoen N."/>
            <person name="Likhitwitayawuid K."/>
            <person name="Tanasupawat S."/>
        </authorList>
    </citation>
    <scope>NUCLEOTIDE SEQUENCE [LARGE SCALE GENOMIC DNA]</scope>
    <source>
        <strain evidence="2 3">JCM 21831</strain>
    </source>
</reference>
<dbReference type="Proteomes" id="UP000550260">
    <property type="component" value="Unassembled WGS sequence"/>
</dbReference>
<dbReference type="PANTHER" id="PTHR43667">
    <property type="entry name" value="CYCLOPROPANE-FATTY-ACYL-PHOSPHOLIPID SYNTHASE"/>
    <property type="match status" value="1"/>
</dbReference>
<name>A0A8E1W037_9PSEU</name>
<sequence>MSSGSAPSAEDFDEWYSNMRDSVAHKEIHQRHLGLPPRLLSSSLLTWDGIAEVVEALRLEPGHRLLDLACGRGGYGLEIASRTGARLIGVDFARAALDQARILAQQFDSVNAEFRLGDLADTTLPEGSVDAVVCVDAIQFKATAASFGEIRRVLRPGGRVALTTWEAVAPADERVPARIRAVDAETGLTGAGFSNVVVRERPQWRAAERAMWEEAAALDPGEDPALRSLHDEGVHVLSAFDLTRRVLATATAGN</sequence>
<protein>
    <submittedName>
        <fullName evidence="2">Class I SAM-dependent methyltransferase</fullName>
    </submittedName>
</protein>
<comment type="caution">
    <text evidence="2">The sequence shown here is derived from an EMBL/GenBank/DDBJ whole genome shotgun (WGS) entry which is preliminary data.</text>
</comment>
<dbReference type="SUPFAM" id="SSF53335">
    <property type="entry name" value="S-adenosyl-L-methionine-dependent methyltransferases"/>
    <property type="match status" value="1"/>
</dbReference>
<dbReference type="InterPro" id="IPR025714">
    <property type="entry name" value="Methyltranfer_dom"/>
</dbReference>
<gene>
    <name evidence="2" type="ORF">H5411_20510</name>
</gene>
<dbReference type="GO" id="GO:0032259">
    <property type="term" value="P:methylation"/>
    <property type="evidence" value="ECO:0007669"/>
    <property type="project" value="UniProtKB-KW"/>
</dbReference>
<dbReference type="EMBL" id="JACJHR010000028">
    <property type="protein sequence ID" value="MBB2501506.1"/>
    <property type="molecule type" value="Genomic_DNA"/>
</dbReference>
<dbReference type="InterPro" id="IPR029063">
    <property type="entry name" value="SAM-dependent_MTases_sf"/>
</dbReference>
<evidence type="ECO:0000313" key="2">
    <source>
        <dbReference type="EMBL" id="MBB2501506.1"/>
    </source>
</evidence>
<dbReference type="AlphaFoldDB" id="A0A8E1W037"/>
<dbReference type="Gene3D" id="3.40.50.150">
    <property type="entry name" value="Vaccinia Virus protein VP39"/>
    <property type="match status" value="1"/>
</dbReference>